<keyword evidence="3" id="KW-1185">Reference proteome</keyword>
<dbReference type="InterPro" id="IPR003148">
    <property type="entry name" value="RCK_N"/>
</dbReference>
<accession>A0A239SVV6</accession>
<proteinExistence type="predicted"/>
<dbReference type="Gene3D" id="3.40.50.720">
    <property type="entry name" value="NAD(P)-binding Rossmann-like Domain"/>
    <property type="match status" value="1"/>
</dbReference>
<dbReference type="eggNOG" id="COG0569">
    <property type="taxonomic scope" value="Bacteria"/>
</dbReference>
<evidence type="ECO:0000313" key="3">
    <source>
        <dbReference type="Proteomes" id="UP000215185"/>
    </source>
</evidence>
<dbReference type="Proteomes" id="UP000215185">
    <property type="component" value="Chromosome 1"/>
</dbReference>
<feature type="domain" description="RCK N-terminal" evidence="1">
    <location>
        <begin position="3"/>
        <end position="120"/>
    </location>
</feature>
<dbReference type="AlphaFoldDB" id="A0A239SVV6"/>
<dbReference type="Gene3D" id="3.30.70.1450">
    <property type="entry name" value="Regulator of K+ conductance, C-terminal domain"/>
    <property type="match status" value="1"/>
</dbReference>
<dbReference type="InterPro" id="IPR036721">
    <property type="entry name" value="RCK_C_sf"/>
</dbReference>
<dbReference type="SUPFAM" id="SSF51735">
    <property type="entry name" value="NAD(P)-binding Rossmann-fold domains"/>
    <property type="match status" value="1"/>
</dbReference>
<dbReference type="InterPro" id="IPR050721">
    <property type="entry name" value="Trk_Ktr_HKT_K-transport"/>
</dbReference>
<sequence>MSKRTIGILGLGIFGSSIVETLKNYDCDIIAVDNQEGHINALTQHLTQGVVGDITDFELLQAAGIDTCDAVVIATGSSLEASVLAIMHCKNLGVEAVVAKATTTTTAEVLLKIGADEVITPEKEMGIAVAKQVLFPNTTDVIPIDQYLSLVEFFAPEAWLGRKLIDVPLRQKYQINLVGFRVAESSRINTKITADYIFKADERLVAITDNQTFDRFDGLSRLT</sequence>
<dbReference type="GO" id="GO:0006813">
    <property type="term" value="P:potassium ion transport"/>
    <property type="evidence" value="ECO:0007669"/>
    <property type="project" value="InterPro"/>
</dbReference>
<dbReference type="KEGG" id="smen:SAMEA4412692_1501"/>
<dbReference type="PANTHER" id="PTHR43833">
    <property type="entry name" value="POTASSIUM CHANNEL PROTEIN 2-RELATED-RELATED"/>
    <property type="match status" value="1"/>
</dbReference>
<evidence type="ECO:0000313" key="2">
    <source>
        <dbReference type="EMBL" id="SNU89486.1"/>
    </source>
</evidence>
<dbReference type="STRING" id="1123308.GCA_000380085_01148"/>
<dbReference type="PROSITE" id="PS51201">
    <property type="entry name" value="RCK_N"/>
    <property type="match status" value="1"/>
</dbReference>
<protein>
    <submittedName>
        <fullName evidence="2">Trk family potassium uptake protein</fullName>
    </submittedName>
</protein>
<dbReference type="InterPro" id="IPR036291">
    <property type="entry name" value="NAD(P)-bd_dom_sf"/>
</dbReference>
<dbReference type="PANTHER" id="PTHR43833:SF7">
    <property type="entry name" value="KTR SYSTEM POTASSIUM UPTAKE PROTEIN C"/>
    <property type="match status" value="1"/>
</dbReference>
<dbReference type="EMBL" id="LT906439">
    <property type="protein sequence ID" value="SNU89486.1"/>
    <property type="molecule type" value="Genomic_DNA"/>
</dbReference>
<dbReference type="RefSeq" id="WP_018373715.1">
    <property type="nucleotide sequence ID" value="NZ_LT906439.1"/>
</dbReference>
<name>A0A239SVV6_9STRE</name>
<organism evidence="2 3">
    <name type="scientific">Streptococcus merionis</name>
    <dbReference type="NCBI Taxonomy" id="400065"/>
    <lineage>
        <taxon>Bacteria</taxon>
        <taxon>Bacillati</taxon>
        <taxon>Bacillota</taxon>
        <taxon>Bacilli</taxon>
        <taxon>Lactobacillales</taxon>
        <taxon>Streptococcaceae</taxon>
        <taxon>Streptococcus</taxon>
    </lineage>
</organism>
<gene>
    <name evidence="2" type="primary">trkA1</name>
    <name evidence="2" type="ORF">SAMEA4412692_01501</name>
</gene>
<dbReference type="SUPFAM" id="SSF116726">
    <property type="entry name" value="TrkA C-terminal domain-like"/>
    <property type="match status" value="1"/>
</dbReference>
<reference evidence="2 3" key="1">
    <citation type="submission" date="2017-06" db="EMBL/GenBank/DDBJ databases">
        <authorList>
            <consortium name="Pathogen Informatics"/>
        </authorList>
    </citation>
    <scope>NUCLEOTIDE SEQUENCE [LARGE SCALE GENOMIC DNA]</scope>
    <source>
        <strain evidence="2 3">NCTC13788</strain>
    </source>
</reference>
<evidence type="ECO:0000259" key="1">
    <source>
        <dbReference type="PROSITE" id="PS51201"/>
    </source>
</evidence>
<dbReference type="Pfam" id="PF02254">
    <property type="entry name" value="TrkA_N"/>
    <property type="match status" value="1"/>
</dbReference>
<dbReference type="OrthoDB" id="9776294at2"/>